<evidence type="ECO:0000313" key="1">
    <source>
        <dbReference type="EMBL" id="GIG88515.1"/>
    </source>
</evidence>
<gene>
    <name evidence="1" type="ORF">Pen02_34510</name>
</gene>
<protein>
    <recommendedName>
        <fullName evidence="3">Flavin reductase</fullName>
    </recommendedName>
</protein>
<sequence length="92" mass="10640">MIGPQERWYRHVRRKHARSAHHLPTRAYACHACAAPWPCRHARLALLTSFRGDRVGLMVYLGAHLARALEELPDTHAALIAGQILYWLPRRR</sequence>
<dbReference type="EMBL" id="BONW01000016">
    <property type="protein sequence ID" value="GIG88515.1"/>
    <property type="molecule type" value="Genomic_DNA"/>
</dbReference>
<reference evidence="1 2" key="1">
    <citation type="submission" date="2021-01" db="EMBL/GenBank/DDBJ databases">
        <title>Whole genome shotgun sequence of Plantactinospora endophytica NBRC 110450.</title>
        <authorList>
            <person name="Komaki H."/>
            <person name="Tamura T."/>
        </authorList>
    </citation>
    <scope>NUCLEOTIDE SEQUENCE [LARGE SCALE GENOMIC DNA]</scope>
    <source>
        <strain evidence="1 2">NBRC 110450</strain>
    </source>
</reference>
<evidence type="ECO:0000313" key="2">
    <source>
        <dbReference type="Proteomes" id="UP000646749"/>
    </source>
</evidence>
<keyword evidence="2" id="KW-1185">Reference proteome</keyword>
<accession>A0ABQ4E1H5</accession>
<organism evidence="1 2">
    <name type="scientific">Plantactinospora endophytica</name>
    <dbReference type="NCBI Taxonomy" id="673535"/>
    <lineage>
        <taxon>Bacteria</taxon>
        <taxon>Bacillati</taxon>
        <taxon>Actinomycetota</taxon>
        <taxon>Actinomycetes</taxon>
        <taxon>Micromonosporales</taxon>
        <taxon>Micromonosporaceae</taxon>
        <taxon>Plantactinospora</taxon>
    </lineage>
</organism>
<dbReference type="Proteomes" id="UP000646749">
    <property type="component" value="Unassembled WGS sequence"/>
</dbReference>
<proteinExistence type="predicted"/>
<name>A0ABQ4E1H5_9ACTN</name>
<comment type="caution">
    <text evidence="1">The sequence shown here is derived from an EMBL/GenBank/DDBJ whole genome shotgun (WGS) entry which is preliminary data.</text>
</comment>
<evidence type="ECO:0008006" key="3">
    <source>
        <dbReference type="Google" id="ProtNLM"/>
    </source>
</evidence>